<dbReference type="EMBL" id="CP016359">
    <property type="protein sequence ID" value="APU69041.1"/>
    <property type="molecule type" value="Genomic_DNA"/>
</dbReference>
<name>A0A1L7I617_9FLAO</name>
<dbReference type="OrthoDB" id="1123157at2"/>
<dbReference type="AlphaFoldDB" id="A0A1L7I617"/>
<dbReference type="InterPro" id="IPR029058">
    <property type="entry name" value="AB_hydrolase_fold"/>
</dbReference>
<dbReference type="STRING" id="1229726.GRFL_2317"/>
<protein>
    <submittedName>
        <fullName evidence="1">Uncharacterized protein</fullName>
    </submittedName>
</protein>
<dbReference type="KEGG" id="gfl:GRFL_2317"/>
<proteinExistence type="predicted"/>
<dbReference type="RefSeq" id="WP_083644740.1">
    <property type="nucleotide sequence ID" value="NZ_AMRU01000011.1"/>
</dbReference>
<reference evidence="1 2" key="1">
    <citation type="submission" date="2016-07" db="EMBL/GenBank/DDBJ databases">
        <title>Multi-omics approach to identify versatile polysaccharide utilization systems of a marine flavobacterium Gramella flava.</title>
        <authorList>
            <person name="Tang K."/>
        </authorList>
    </citation>
    <scope>NUCLEOTIDE SEQUENCE [LARGE SCALE GENOMIC DNA]</scope>
    <source>
        <strain evidence="1 2">JLT2011</strain>
    </source>
</reference>
<evidence type="ECO:0000313" key="2">
    <source>
        <dbReference type="Proteomes" id="UP000186230"/>
    </source>
</evidence>
<gene>
    <name evidence="1" type="ORF">GRFL_2317</name>
</gene>
<organism evidence="1 2">
    <name type="scientific">Christiangramia flava JLT2011</name>
    <dbReference type="NCBI Taxonomy" id="1229726"/>
    <lineage>
        <taxon>Bacteria</taxon>
        <taxon>Pseudomonadati</taxon>
        <taxon>Bacteroidota</taxon>
        <taxon>Flavobacteriia</taxon>
        <taxon>Flavobacteriales</taxon>
        <taxon>Flavobacteriaceae</taxon>
        <taxon>Christiangramia</taxon>
    </lineage>
</organism>
<evidence type="ECO:0000313" key="1">
    <source>
        <dbReference type="EMBL" id="APU69041.1"/>
    </source>
</evidence>
<keyword evidence="2" id="KW-1185">Reference proteome</keyword>
<dbReference type="SUPFAM" id="SSF53474">
    <property type="entry name" value="alpha/beta-Hydrolases"/>
    <property type="match status" value="1"/>
</dbReference>
<dbReference type="Gene3D" id="3.40.50.1820">
    <property type="entry name" value="alpha/beta hydrolase"/>
    <property type="match status" value="1"/>
</dbReference>
<dbReference type="Proteomes" id="UP000186230">
    <property type="component" value="Chromosome"/>
</dbReference>
<sequence>MKKILVLCLLVAPFFSFSQEFRIKKGAVTDSLQFPGDIEESFAIYLPSNYSPEEKWPLIFVFDPQGRGAAAANLFRYAAEDRGYIVASANFSLKSEPIDSLSSKALLMMRTLFNSFPIDQKQVFSAGIDEGGQIASAISIFYPQMAGVLSIGNSFVIPKGLDKDNPYLFIGMAGRRDYMIYVMENYLKYFDKNDFPTEADYYDGKEGQWPPSSIIYNAVGSFTLQSIRDGNRENSEGLVDSIFQKEMDYVESLRRKREFLYAYQKLEQMEKTYEDFGKEEAIESKMKEIKTAEGYKTQKRNFNRAVIYERQKQDEFEYLLRVDIISKNFKNIGWWAYQVDELNKLKDSDNEARSNMAYRLHSYIDFITKREQKAVMNSSAEIDLKVFINVLRTAIQKEEPEAYLNIISLAGSDYNYDTALLYLEDLLKTGYSDMDALYEIPGTLDLKLTRDYNQLIKKYLGTARYFNEDASEEKEISIEH</sequence>
<accession>A0A1L7I617</accession>